<reference evidence="12" key="1">
    <citation type="submission" date="2021-02" db="EMBL/GenBank/DDBJ databases">
        <authorList>
            <person name="Nowell W R."/>
        </authorList>
    </citation>
    <scope>NUCLEOTIDE SEQUENCE</scope>
</reference>
<evidence type="ECO:0000313" key="14">
    <source>
        <dbReference type="EMBL" id="CAF3451787.1"/>
    </source>
</evidence>
<feature type="region of interest" description="Disordered" evidence="10">
    <location>
        <begin position="104"/>
        <end position="159"/>
    </location>
</feature>
<dbReference type="EMBL" id="CAJOBP010000431">
    <property type="protein sequence ID" value="CAF4177356.1"/>
    <property type="molecule type" value="Genomic_DNA"/>
</dbReference>
<dbReference type="SMART" id="SM00451">
    <property type="entry name" value="ZnF_U1"/>
    <property type="match status" value="2"/>
</dbReference>
<dbReference type="GO" id="GO:0003676">
    <property type="term" value="F:nucleic acid binding"/>
    <property type="evidence" value="ECO:0007669"/>
    <property type="project" value="InterPro"/>
</dbReference>
<dbReference type="Proteomes" id="UP000663833">
    <property type="component" value="Unassembled WGS sequence"/>
</dbReference>
<evidence type="ECO:0000256" key="9">
    <source>
        <dbReference type="PROSITE-ProRule" id="PRU00042"/>
    </source>
</evidence>
<dbReference type="Proteomes" id="UP000663851">
    <property type="component" value="Unassembled WGS sequence"/>
</dbReference>
<evidence type="ECO:0000259" key="11">
    <source>
        <dbReference type="PROSITE" id="PS50157"/>
    </source>
</evidence>
<proteinExistence type="inferred from homology"/>
<keyword evidence="5" id="KW-0677">Repeat</keyword>
<evidence type="ECO:0000256" key="3">
    <source>
        <dbReference type="ARBA" id="ARBA00022517"/>
    </source>
</evidence>
<dbReference type="Proteomes" id="UP000663825">
    <property type="component" value="Unassembled WGS sequence"/>
</dbReference>
<evidence type="ECO:0000313" key="16">
    <source>
        <dbReference type="EMBL" id="CAF4368812.1"/>
    </source>
</evidence>
<name>A0A817RX56_9BILA</name>
<evidence type="ECO:0000256" key="8">
    <source>
        <dbReference type="ARBA" id="ARBA00034126"/>
    </source>
</evidence>
<dbReference type="GO" id="GO:0042273">
    <property type="term" value="P:ribosomal large subunit biogenesis"/>
    <property type="evidence" value="ECO:0007669"/>
    <property type="project" value="TreeGrafter"/>
</dbReference>
<dbReference type="SMART" id="SM00355">
    <property type="entry name" value="ZnF_C2H2"/>
    <property type="match status" value="4"/>
</dbReference>
<dbReference type="GO" id="GO:0008270">
    <property type="term" value="F:zinc ion binding"/>
    <property type="evidence" value="ECO:0007669"/>
    <property type="project" value="UniProtKB-KW"/>
</dbReference>
<dbReference type="InterPro" id="IPR036236">
    <property type="entry name" value="Znf_C2H2_sf"/>
</dbReference>
<dbReference type="PANTHER" id="PTHR13182">
    <property type="entry name" value="ZINC FINGER PROTEIN 622"/>
    <property type="match status" value="1"/>
</dbReference>
<evidence type="ECO:0000313" key="19">
    <source>
        <dbReference type="Proteomes" id="UP000663873"/>
    </source>
</evidence>
<dbReference type="Pfam" id="PF12756">
    <property type="entry name" value="zf-C2H2_2"/>
    <property type="match status" value="1"/>
</dbReference>
<dbReference type="GO" id="GO:0030687">
    <property type="term" value="C:preribosome, large subunit precursor"/>
    <property type="evidence" value="ECO:0007669"/>
    <property type="project" value="TreeGrafter"/>
</dbReference>
<dbReference type="SUPFAM" id="SSF57667">
    <property type="entry name" value="beta-beta-alpha zinc fingers"/>
    <property type="match status" value="1"/>
</dbReference>
<feature type="compositionally biased region" description="Acidic residues" evidence="10">
    <location>
        <begin position="133"/>
        <end position="156"/>
    </location>
</feature>
<dbReference type="InterPro" id="IPR013087">
    <property type="entry name" value="Znf_C2H2_type"/>
</dbReference>
<comment type="subcellular location">
    <subcellularLocation>
        <location evidence="1">Cytoplasm</location>
    </subcellularLocation>
</comment>
<dbReference type="GO" id="GO:0005737">
    <property type="term" value="C:cytoplasm"/>
    <property type="evidence" value="ECO:0007669"/>
    <property type="project" value="UniProtKB-SubCell"/>
</dbReference>
<keyword evidence="3" id="KW-0690">Ribosome biogenesis</keyword>
<dbReference type="InterPro" id="IPR041661">
    <property type="entry name" value="ZN622/Rei1/Reh1_Znf-C2H2"/>
</dbReference>
<evidence type="ECO:0000313" key="17">
    <source>
        <dbReference type="EMBL" id="CAF4564345.1"/>
    </source>
</evidence>
<evidence type="ECO:0000313" key="13">
    <source>
        <dbReference type="EMBL" id="CAF3340807.1"/>
    </source>
</evidence>
<dbReference type="Proteomes" id="UP000663872">
    <property type="component" value="Unassembled WGS sequence"/>
</dbReference>
<evidence type="ECO:0000256" key="7">
    <source>
        <dbReference type="ARBA" id="ARBA00022833"/>
    </source>
</evidence>
<comment type="caution">
    <text evidence="12">The sequence shown here is derived from an EMBL/GenBank/DDBJ whole genome shotgun (WGS) entry which is preliminary data.</text>
</comment>
<dbReference type="Proteomes" id="UP000663873">
    <property type="component" value="Unassembled WGS sequence"/>
</dbReference>
<keyword evidence="4" id="KW-0479">Metal-binding</keyword>
<evidence type="ECO:0000256" key="1">
    <source>
        <dbReference type="ARBA" id="ARBA00004496"/>
    </source>
</evidence>
<keyword evidence="6 9" id="KW-0863">Zinc-finger</keyword>
<gene>
    <name evidence="14" type="ORF">GRG538_LOCUS14280</name>
    <name evidence="16" type="ORF">HFQ381_LOCUS17908</name>
    <name evidence="13" type="ORF">LUA448_LOCUS12123</name>
    <name evidence="17" type="ORF">QYT958_LOCUS9193</name>
    <name evidence="12" type="ORF">TIS948_LOCUS15916</name>
    <name evidence="15" type="ORF">UJA718_LOCUS5086</name>
</gene>
<evidence type="ECO:0000256" key="10">
    <source>
        <dbReference type="SAM" id="MobiDB-lite"/>
    </source>
</evidence>
<dbReference type="PANTHER" id="PTHR13182:SF8">
    <property type="entry name" value="CYTOPLASMIC 60S SUBUNIT BIOGENESIS FACTOR ZNF622"/>
    <property type="match status" value="1"/>
</dbReference>
<feature type="compositionally biased region" description="Basic and acidic residues" evidence="10">
    <location>
        <begin position="123"/>
        <end position="132"/>
    </location>
</feature>
<evidence type="ECO:0000256" key="5">
    <source>
        <dbReference type="ARBA" id="ARBA00022737"/>
    </source>
</evidence>
<accession>A0A817RX56</accession>
<evidence type="ECO:0000313" key="12">
    <source>
        <dbReference type="EMBL" id="CAF3263396.1"/>
    </source>
</evidence>
<evidence type="ECO:0000256" key="6">
    <source>
        <dbReference type="ARBA" id="ARBA00022771"/>
    </source>
</evidence>
<dbReference type="EMBL" id="CAJNXB010002606">
    <property type="protein sequence ID" value="CAF3263396.1"/>
    <property type="molecule type" value="Genomic_DNA"/>
</dbReference>
<dbReference type="EMBL" id="CAJOBO010001354">
    <property type="protein sequence ID" value="CAF4368812.1"/>
    <property type="molecule type" value="Genomic_DNA"/>
</dbReference>
<sequence>MSSSSPYTCITCHVAFINGELQRSHYKTDWHRYNLKRKVADLGPITANEFSEKVESIQQQRTDNTAGGNNRTALTCKDCSKVFTSENGLLNHTKSNKHIDTVAKHANLPPKNPNQYQNSPIKKSKEPPNKEAMEEDDDDNEEEEEDDDDNWNDMDDGATMTNASALEGEAQILGTPLGLEECLFCSLKSSCLEENISHMAHVHSFFVPDFEYIKDLTGLFEYLDEKVGIFHVCLWCNKKSFHDVLSVQRHMTDKGHCKILFDENPNSAWEYVDFYDYSTSHPDANEKNLDEEIDDNFLDTAGYELALPSGKKVGHRTLIRYYRQCLTSRNNDRSLELVNKLKDKYRALGWSGPGTTGEVFQRKVRDLKYLQQWKNKQHMKLGVRNNMHQHHYRAQINF</sequence>
<keyword evidence="2" id="KW-0963">Cytoplasm</keyword>
<feature type="domain" description="C2H2-type" evidence="11">
    <location>
        <begin position="74"/>
        <end position="98"/>
    </location>
</feature>
<dbReference type="EMBL" id="CAJNYT010002182">
    <property type="protein sequence ID" value="CAF3451787.1"/>
    <property type="molecule type" value="Genomic_DNA"/>
</dbReference>
<dbReference type="Proteomes" id="UP000663848">
    <property type="component" value="Unassembled WGS sequence"/>
</dbReference>
<dbReference type="InterPro" id="IPR022755">
    <property type="entry name" value="Znf_C2H2_jaz"/>
</dbReference>
<dbReference type="OrthoDB" id="19329at2759"/>
<comment type="similarity">
    <text evidence="8">Belongs to the REI1 family.</text>
</comment>
<keyword evidence="19" id="KW-1185">Reference proteome</keyword>
<dbReference type="PROSITE" id="PS50157">
    <property type="entry name" value="ZINC_FINGER_C2H2_2"/>
    <property type="match status" value="1"/>
</dbReference>
<dbReference type="InterPro" id="IPR003604">
    <property type="entry name" value="Matrin/U1-like-C_Znf_C2H2"/>
</dbReference>
<organism evidence="12 18">
    <name type="scientific">Rotaria socialis</name>
    <dbReference type="NCBI Taxonomy" id="392032"/>
    <lineage>
        <taxon>Eukaryota</taxon>
        <taxon>Metazoa</taxon>
        <taxon>Spiralia</taxon>
        <taxon>Gnathifera</taxon>
        <taxon>Rotifera</taxon>
        <taxon>Eurotatoria</taxon>
        <taxon>Bdelloidea</taxon>
        <taxon>Philodinida</taxon>
        <taxon>Philodinidae</taxon>
        <taxon>Rotaria</taxon>
    </lineage>
</organism>
<dbReference type="EMBL" id="CAJNYD010001496">
    <property type="protein sequence ID" value="CAF3340807.1"/>
    <property type="molecule type" value="Genomic_DNA"/>
</dbReference>
<dbReference type="EMBL" id="CAJOBR010000958">
    <property type="protein sequence ID" value="CAF4564345.1"/>
    <property type="molecule type" value="Genomic_DNA"/>
</dbReference>
<keyword evidence="7" id="KW-0862">Zinc</keyword>
<evidence type="ECO:0000313" key="15">
    <source>
        <dbReference type="EMBL" id="CAF4177356.1"/>
    </source>
</evidence>
<dbReference type="PROSITE" id="PS00028">
    <property type="entry name" value="ZINC_FINGER_C2H2_1"/>
    <property type="match status" value="2"/>
</dbReference>
<evidence type="ECO:0000256" key="4">
    <source>
        <dbReference type="ARBA" id="ARBA00022723"/>
    </source>
</evidence>
<dbReference type="AlphaFoldDB" id="A0A817RX56"/>
<dbReference type="InterPro" id="IPR040025">
    <property type="entry name" value="Znf622/Rei1/Reh1"/>
</dbReference>
<dbReference type="Pfam" id="PF12171">
    <property type="entry name" value="zf-C2H2_jaz"/>
    <property type="match status" value="1"/>
</dbReference>
<evidence type="ECO:0000313" key="18">
    <source>
        <dbReference type="Proteomes" id="UP000663825"/>
    </source>
</evidence>
<evidence type="ECO:0000256" key="2">
    <source>
        <dbReference type="ARBA" id="ARBA00022490"/>
    </source>
</evidence>
<protein>
    <recommendedName>
        <fullName evidence="11">C2H2-type domain-containing protein</fullName>
    </recommendedName>
</protein>